<feature type="transmembrane region" description="Helical" evidence="2">
    <location>
        <begin position="50"/>
        <end position="70"/>
    </location>
</feature>
<feature type="compositionally biased region" description="Pro residues" evidence="1">
    <location>
        <begin position="188"/>
        <end position="198"/>
    </location>
</feature>
<organism evidence="3 4">
    <name type="scientific">Streptomyces paludis</name>
    <dbReference type="NCBI Taxonomy" id="2282738"/>
    <lineage>
        <taxon>Bacteria</taxon>
        <taxon>Bacillati</taxon>
        <taxon>Actinomycetota</taxon>
        <taxon>Actinomycetes</taxon>
        <taxon>Kitasatosporales</taxon>
        <taxon>Streptomycetaceae</taxon>
        <taxon>Streptomyces</taxon>
    </lineage>
</organism>
<dbReference type="EMBL" id="CP031194">
    <property type="protein sequence ID" value="AXG79547.1"/>
    <property type="molecule type" value="Genomic_DNA"/>
</dbReference>
<sequence length="261" mass="28225">MVRNVLGSILALIGAAAAVIAPFRPWYDGREGRDFRIAELFEGLTDRGSGLFDSLLLPFAFAALLTLFALTLRSRALVGLSGLAVLGFTVLWMVRQGQAAGSLALNGDGSGLGIGVAYALGGGIVLLIAALLMSGRSRARQPWPPAPQRQEPQPYQPHPYQPQQSQQPPQDWQYAPQQQSSPYGYDPGPAPQHQPQSPPQRQQPYAPEPYPHPDPYAHPDPHPYPSASARPPDGWSHDGDTQSLPVVDRPSPDRPSNDPRA</sequence>
<keyword evidence="4" id="KW-1185">Reference proteome</keyword>
<dbReference type="RefSeq" id="WP_114660876.1">
    <property type="nucleotide sequence ID" value="NZ_CP031194.1"/>
</dbReference>
<gene>
    <name evidence="3" type="ORF">DVK44_19960</name>
</gene>
<keyword evidence="2" id="KW-1133">Transmembrane helix</keyword>
<evidence type="ECO:0000313" key="4">
    <source>
        <dbReference type="Proteomes" id="UP000253868"/>
    </source>
</evidence>
<protein>
    <submittedName>
        <fullName evidence="3">Uncharacterized protein</fullName>
    </submittedName>
</protein>
<feature type="transmembrane region" description="Helical" evidence="2">
    <location>
        <begin position="77"/>
        <end position="94"/>
    </location>
</feature>
<feature type="region of interest" description="Disordered" evidence="1">
    <location>
        <begin position="138"/>
        <end position="261"/>
    </location>
</feature>
<evidence type="ECO:0000256" key="2">
    <source>
        <dbReference type="SAM" id="Phobius"/>
    </source>
</evidence>
<keyword evidence="2" id="KW-0472">Membrane</keyword>
<feature type="compositionally biased region" description="Basic and acidic residues" evidence="1">
    <location>
        <begin position="250"/>
        <end position="261"/>
    </location>
</feature>
<reference evidence="4" key="1">
    <citation type="submission" date="2018-07" db="EMBL/GenBank/DDBJ databases">
        <authorList>
            <person name="Zhao J."/>
        </authorList>
    </citation>
    <scope>NUCLEOTIDE SEQUENCE [LARGE SCALE GENOMIC DNA]</scope>
    <source>
        <strain evidence="4">GSSD-12</strain>
    </source>
</reference>
<dbReference type="KEGG" id="spad:DVK44_19960"/>
<dbReference type="Proteomes" id="UP000253868">
    <property type="component" value="Chromosome"/>
</dbReference>
<feature type="transmembrane region" description="Helical" evidence="2">
    <location>
        <begin position="114"/>
        <end position="133"/>
    </location>
</feature>
<feature type="compositionally biased region" description="Low complexity" evidence="1">
    <location>
        <begin position="161"/>
        <end position="170"/>
    </location>
</feature>
<accession>A0A345HS73</accession>
<keyword evidence="2" id="KW-0812">Transmembrane</keyword>
<evidence type="ECO:0000256" key="1">
    <source>
        <dbReference type="SAM" id="MobiDB-lite"/>
    </source>
</evidence>
<proteinExistence type="predicted"/>
<dbReference type="AlphaFoldDB" id="A0A345HS73"/>
<name>A0A345HS73_9ACTN</name>
<evidence type="ECO:0000313" key="3">
    <source>
        <dbReference type="EMBL" id="AXG79547.1"/>
    </source>
</evidence>